<keyword evidence="7 9" id="KW-1133">Transmembrane helix</keyword>
<dbReference type="SMART" id="SM00195">
    <property type="entry name" value="DSPc"/>
    <property type="match status" value="1"/>
</dbReference>
<comment type="similarity">
    <text evidence="2">Belongs to the protein-tyrosine phosphatase family. Non-receptor class dual specificity subfamily.</text>
</comment>
<proteinExistence type="inferred from homology"/>
<evidence type="ECO:0000256" key="2">
    <source>
        <dbReference type="ARBA" id="ARBA00008601"/>
    </source>
</evidence>
<evidence type="ECO:0000256" key="1">
    <source>
        <dbReference type="ARBA" id="ARBA00004141"/>
    </source>
</evidence>
<evidence type="ECO:0000256" key="5">
    <source>
        <dbReference type="ARBA" id="ARBA00022801"/>
    </source>
</evidence>
<dbReference type="InterPro" id="IPR000340">
    <property type="entry name" value="Dual-sp_phosphatase_cat-dom"/>
</dbReference>
<feature type="transmembrane region" description="Helical" evidence="9">
    <location>
        <begin position="88"/>
        <end position="109"/>
    </location>
</feature>
<keyword evidence="5" id="KW-0378">Hydrolase</keyword>
<dbReference type="AlphaFoldDB" id="A0A7J6MJ83"/>
<evidence type="ECO:0000256" key="8">
    <source>
        <dbReference type="ARBA" id="ARBA00023136"/>
    </source>
</evidence>
<keyword evidence="6" id="KW-0904">Protein phosphatase</keyword>
<dbReference type="Pfam" id="PF00782">
    <property type="entry name" value="DSPc"/>
    <property type="match status" value="1"/>
</dbReference>
<keyword evidence="4 9" id="KW-0812">Transmembrane</keyword>
<evidence type="ECO:0000259" key="10">
    <source>
        <dbReference type="PROSITE" id="PS50054"/>
    </source>
</evidence>
<dbReference type="PANTHER" id="PTHR45848:SF4">
    <property type="entry name" value="DUAL SPECIFICITY PROTEIN PHOSPHATASE 12"/>
    <property type="match status" value="1"/>
</dbReference>
<keyword evidence="8 9" id="KW-0472">Membrane</keyword>
<feature type="transmembrane region" description="Helical" evidence="9">
    <location>
        <begin position="121"/>
        <end position="139"/>
    </location>
</feature>
<feature type="domain" description="Tyrosine specific protein phosphatases" evidence="11">
    <location>
        <begin position="462"/>
        <end position="533"/>
    </location>
</feature>
<dbReference type="InterPro" id="IPR007305">
    <property type="entry name" value="Vesicle_transpt_Got1/SFT2"/>
</dbReference>
<dbReference type="PANTHER" id="PTHR45848">
    <property type="entry name" value="DUAL SPECIFICITY PROTEIN PHOSPHATASE 12 FAMILY MEMBER"/>
    <property type="match status" value="1"/>
</dbReference>
<evidence type="ECO:0000256" key="7">
    <source>
        <dbReference type="ARBA" id="ARBA00022989"/>
    </source>
</evidence>
<dbReference type="InterPro" id="IPR029021">
    <property type="entry name" value="Prot-tyrosine_phosphatase-like"/>
</dbReference>
<evidence type="ECO:0000256" key="3">
    <source>
        <dbReference type="ARBA" id="ARBA00013064"/>
    </source>
</evidence>
<feature type="transmembrane region" description="Helical" evidence="9">
    <location>
        <begin position="146"/>
        <end position="164"/>
    </location>
</feature>
<dbReference type="InterPro" id="IPR020422">
    <property type="entry name" value="TYR_PHOSPHATASE_DUAL_dom"/>
</dbReference>
<dbReference type="PROSITE" id="PS50054">
    <property type="entry name" value="TYR_PHOSPHATASE_DUAL"/>
    <property type="match status" value="1"/>
</dbReference>
<dbReference type="GO" id="GO:0004725">
    <property type="term" value="F:protein tyrosine phosphatase activity"/>
    <property type="evidence" value="ECO:0007669"/>
    <property type="project" value="UniProtKB-EC"/>
</dbReference>
<dbReference type="InterPro" id="IPR000387">
    <property type="entry name" value="Tyr_Pase_dom"/>
</dbReference>
<dbReference type="GO" id="GO:0016192">
    <property type="term" value="P:vesicle-mediated transport"/>
    <property type="evidence" value="ECO:0007669"/>
    <property type="project" value="InterPro"/>
</dbReference>
<dbReference type="Gene3D" id="3.90.190.10">
    <property type="entry name" value="Protein tyrosine phosphatase superfamily"/>
    <property type="match status" value="1"/>
</dbReference>
<dbReference type="EC" id="3.1.3.48" evidence="3"/>
<dbReference type="OrthoDB" id="2017893at2759"/>
<evidence type="ECO:0000256" key="6">
    <source>
        <dbReference type="ARBA" id="ARBA00022912"/>
    </source>
</evidence>
<evidence type="ECO:0000256" key="9">
    <source>
        <dbReference type="SAM" id="Phobius"/>
    </source>
</evidence>
<gene>
    <name evidence="12" type="ORF">FOZ61_006859</name>
</gene>
<dbReference type="PROSITE" id="PS00383">
    <property type="entry name" value="TYR_PHOSPHATASE_1"/>
    <property type="match status" value="1"/>
</dbReference>
<evidence type="ECO:0000256" key="4">
    <source>
        <dbReference type="ARBA" id="ARBA00022692"/>
    </source>
</evidence>
<evidence type="ECO:0000313" key="13">
    <source>
        <dbReference type="Proteomes" id="UP000570595"/>
    </source>
</evidence>
<accession>A0A7J6MJ83</accession>
<dbReference type="InterPro" id="IPR016130">
    <property type="entry name" value="Tyr_Pase_AS"/>
</dbReference>
<dbReference type="CDD" id="cd14498">
    <property type="entry name" value="DSP"/>
    <property type="match status" value="1"/>
</dbReference>
<evidence type="ECO:0000259" key="11">
    <source>
        <dbReference type="PROSITE" id="PS50056"/>
    </source>
</evidence>
<name>A0A7J6MJ83_PEROL</name>
<sequence length="780" mass="89392">MPPSGTPSGVVPTGWWPSFSLPQLSTSVGQDDPEAAEDDGLIDYICPDLTLKQRVIGWAVCFSVGLLMTIASMGSLKWLMLGKPLRFALTYTIGNLCELGSTVFLVGPVRQWRSMSQKHRAWAALIYFTTMIITLVVCFKWPEERLLIVVLVITQCGAIIWYSLSYVPYGRHIARTVSLRPLAASVTAPALCRPTYTLIQQRGVSSVKVRLQQWFSPDPEKDKKTFTERWKDRMNRTYQWFDEPKHTPIGAGFWWLLTHDVKTFYKWDSALRLTVFSLVLYYVYAAYKNLKFKRSERIPETPQQRMQRHQDERAARKETAALHNTYQNKMLQEWRDGSENRIAKVLQQIEREQEFLKEWEIVEIAIVMQSFCLMNLMVVVHAGMLEPPFVAAFEMILHELFPGIIIGDQEAANACLKRSRLRSKRGITAILRCNALVEGEALPEHLEGVAFEYVPLWDDGKDDLLPHIDKAVVFIKYCIDHHGKVLVHCQAGRCRSAAVICAYLMKAWGLDFDLVEGMVHEKEENIEISENFRHQLRQWGTVYKFDMSLDSEEHRRYWAARRLAESTAQQQQQQQQQQAEVVEVPNATVVDEAKPRGFDWRAALIALYRDDVKEDKPEEKVDYLLSKAVNAEEPHVLYLRICRKYGFSFETRPEDVREAILALRPQKVKRRLRCGRCSRTLCGDTNIVHGGRDCTSYFIEVMEWMTDVVESANSGAEFVGTQTLLCSCGAKLGSWNWYGLKCSCGKFTAPAMQLHASRVDDMAIRPGEVVSLPKPYYAAE</sequence>
<feature type="transmembrane region" description="Helical" evidence="9">
    <location>
        <begin position="55"/>
        <end position="76"/>
    </location>
</feature>
<organism evidence="12 13">
    <name type="scientific">Perkinsus olseni</name>
    <name type="common">Perkinsus atlanticus</name>
    <dbReference type="NCBI Taxonomy" id="32597"/>
    <lineage>
        <taxon>Eukaryota</taxon>
        <taxon>Sar</taxon>
        <taxon>Alveolata</taxon>
        <taxon>Perkinsozoa</taxon>
        <taxon>Perkinsea</taxon>
        <taxon>Perkinsida</taxon>
        <taxon>Perkinsidae</taxon>
        <taxon>Perkinsus</taxon>
    </lineage>
</organism>
<comment type="caution">
    <text evidence="12">The sequence shown here is derived from an EMBL/GenBank/DDBJ whole genome shotgun (WGS) entry which is preliminary data.</text>
</comment>
<dbReference type="EMBL" id="JABAHT010000004">
    <property type="protein sequence ID" value="KAF4671041.1"/>
    <property type="molecule type" value="Genomic_DNA"/>
</dbReference>
<dbReference type="GO" id="GO:0016020">
    <property type="term" value="C:membrane"/>
    <property type="evidence" value="ECO:0007669"/>
    <property type="project" value="UniProtKB-SubCell"/>
</dbReference>
<feature type="transmembrane region" description="Helical" evidence="9">
    <location>
        <begin position="269"/>
        <end position="287"/>
    </location>
</feature>
<dbReference type="GO" id="GO:0012505">
    <property type="term" value="C:endomembrane system"/>
    <property type="evidence" value="ECO:0007669"/>
    <property type="project" value="UniProtKB-ARBA"/>
</dbReference>
<dbReference type="GO" id="GO:0008138">
    <property type="term" value="F:protein tyrosine/serine/threonine phosphatase activity"/>
    <property type="evidence" value="ECO:0007669"/>
    <property type="project" value="TreeGrafter"/>
</dbReference>
<dbReference type="PROSITE" id="PS50056">
    <property type="entry name" value="TYR_PHOSPHATASE_2"/>
    <property type="match status" value="1"/>
</dbReference>
<dbReference type="SUPFAM" id="SSF52799">
    <property type="entry name" value="(Phosphotyrosine protein) phosphatases II"/>
    <property type="match status" value="1"/>
</dbReference>
<dbReference type="Pfam" id="PF04178">
    <property type="entry name" value="Got1"/>
    <property type="match status" value="1"/>
</dbReference>
<dbReference type="GO" id="GO:0005737">
    <property type="term" value="C:cytoplasm"/>
    <property type="evidence" value="ECO:0007669"/>
    <property type="project" value="UniProtKB-ARBA"/>
</dbReference>
<feature type="domain" description="Tyrosine-protein phosphatase" evidence="10">
    <location>
        <begin position="394"/>
        <end position="545"/>
    </location>
</feature>
<comment type="subcellular location">
    <subcellularLocation>
        <location evidence="1">Membrane</location>
        <topology evidence="1">Multi-pass membrane protein</topology>
    </subcellularLocation>
</comment>
<evidence type="ECO:0000313" key="12">
    <source>
        <dbReference type="EMBL" id="KAF4671041.1"/>
    </source>
</evidence>
<protein>
    <recommendedName>
        <fullName evidence="3">protein-tyrosine-phosphatase</fullName>
        <ecNumber evidence="3">3.1.3.48</ecNumber>
    </recommendedName>
</protein>
<reference evidence="12 13" key="1">
    <citation type="submission" date="2020-04" db="EMBL/GenBank/DDBJ databases">
        <title>Perkinsus olseni comparative genomics.</title>
        <authorList>
            <person name="Bogema D.R."/>
        </authorList>
    </citation>
    <scope>NUCLEOTIDE SEQUENCE [LARGE SCALE GENOMIC DNA]</scope>
    <source>
        <strain evidence="12">ATCC PRA-179</strain>
    </source>
</reference>
<dbReference type="Proteomes" id="UP000570595">
    <property type="component" value="Unassembled WGS sequence"/>
</dbReference>